<proteinExistence type="predicted"/>
<evidence type="ECO:0000313" key="3">
    <source>
        <dbReference type="Proteomes" id="UP000186817"/>
    </source>
</evidence>
<feature type="compositionally biased region" description="Basic and acidic residues" evidence="1">
    <location>
        <begin position="440"/>
        <end position="457"/>
    </location>
</feature>
<name>A0A1Q9C5P8_SYMMI</name>
<feature type="compositionally biased region" description="Polar residues" evidence="1">
    <location>
        <begin position="460"/>
        <end position="473"/>
    </location>
</feature>
<accession>A0A1Q9C5P8</accession>
<dbReference type="Proteomes" id="UP000186817">
    <property type="component" value="Unassembled WGS sequence"/>
</dbReference>
<keyword evidence="3" id="KW-1185">Reference proteome</keyword>
<gene>
    <name evidence="2" type="ORF">AK812_SmicGene41597</name>
</gene>
<reference evidence="2 3" key="1">
    <citation type="submission" date="2016-02" db="EMBL/GenBank/DDBJ databases">
        <title>Genome analysis of coral dinoflagellate symbionts highlights evolutionary adaptations to a symbiotic lifestyle.</title>
        <authorList>
            <person name="Aranda M."/>
            <person name="Li Y."/>
            <person name="Liew Y.J."/>
            <person name="Baumgarten S."/>
            <person name="Simakov O."/>
            <person name="Wilson M."/>
            <person name="Piel J."/>
            <person name="Ashoor H."/>
            <person name="Bougouffa S."/>
            <person name="Bajic V.B."/>
            <person name="Ryu T."/>
            <person name="Ravasi T."/>
            <person name="Bayer T."/>
            <person name="Micklem G."/>
            <person name="Kim H."/>
            <person name="Bhak J."/>
            <person name="Lajeunesse T.C."/>
            <person name="Voolstra C.R."/>
        </authorList>
    </citation>
    <scope>NUCLEOTIDE SEQUENCE [LARGE SCALE GENOMIC DNA]</scope>
    <source>
        <strain evidence="2 3">CCMP2467</strain>
    </source>
</reference>
<comment type="caution">
    <text evidence="2">The sequence shown here is derived from an EMBL/GenBank/DDBJ whole genome shotgun (WGS) entry which is preliminary data.</text>
</comment>
<feature type="region of interest" description="Disordered" evidence="1">
    <location>
        <begin position="435"/>
        <end position="482"/>
    </location>
</feature>
<dbReference type="OrthoDB" id="421025at2759"/>
<evidence type="ECO:0000313" key="2">
    <source>
        <dbReference type="EMBL" id="OLP78248.1"/>
    </source>
</evidence>
<dbReference type="EMBL" id="LSRX01001638">
    <property type="protein sequence ID" value="OLP78248.1"/>
    <property type="molecule type" value="Genomic_DNA"/>
</dbReference>
<organism evidence="2 3">
    <name type="scientific">Symbiodinium microadriaticum</name>
    <name type="common">Dinoflagellate</name>
    <name type="synonym">Zooxanthella microadriatica</name>
    <dbReference type="NCBI Taxonomy" id="2951"/>
    <lineage>
        <taxon>Eukaryota</taxon>
        <taxon>Sar</taxon>
        <taxon>Alveolata</taxon>
        <taxon>Dinophyceae</taxon>
        <taxon>Suessiales</taxon>
        <taxon>Symbiodiniaceae</taxon>
        <taxon>Symbiodinium</taxon>
    </lineage>
</organism>
<protein>
    <submittedName>
        <fullName evidence="2">Uncharacterized protein</fullName>
    </submittedName>
</protein>
<dbReference type="AlphaFoldDB" id="A0A1Q9C5P8"/>
<sequence>MSAFVVTKDKARVLDAANEAIAEAMANIQKEKSPSWELWTTFEMPTPVDHATVNERPGDETMDQEDIPPSDRAELLRRMARMTKQHARRFRSKSVAGRDPLPEDGAMMSYPYVYLLVDSARPAQGDYNRVRDVVFGRHRQYNLYTEPLTAAEQSWASQVEMAAYQDYTSAGHASTACNRQPIASLPSDSVCFSESYRAPDPSLPYGILHAAWVNSRTGLWGPRGSQDPELDAVPAQAERTIREIRALHEQMCQQNRLISTVALVTVLRYIMCDISQALEAADHTARMNQGDDSGAAPEPDEELLMQVYLNSEGRDTSDQRWARAMVRLQKELMGMAKAAQLTCIRRLQMGQPPREPTTPWGAQLDALLVAMASESSEVEGMTVVEPGWLEQWHQELSAFIPGFQLVTGVLEVESQETAGQGTCDITDREIEQLAADQEEERERKRQLAEDAEREQHAKQKSGTYNVKQKTIGSGRQAKYKQR</sequence>
<evidence type="ECO:0000256" key="1">
    <source>
        <dbReference type="SAM" id="MobiDB-lite"/>
    </source>
</evidence>